<keyword evidence="9" id="KW-0902">Two-component regulatory system</keyword>
<dbReference type="SUPFAM" id="SSF55874">
    <property type="entry name" value="ATPase domain of HSP90 chaperone/DNA topoisomerase II/histidine kinase"/>
    <property type="match status" value="1"/>
</dbReference>
<dbReference type="InterPro" id="IPR003594">
    <property type="entry name" value="HATPase_dom"/>
</dbReference>
<keyword evidence="6 11" id="KW-0812">Transmembrane</keyword>
<evidence type="ECO:0000256" key="5">
    <source>
        <dbReference type="ARBA" id="ARBA00022679"/>
    </source>
</evidence>
<dbReference type="InterPro" id="IPR004358">
    <property type="entry name" value="Sig_transdc_His_kin-like_C"/>
</dbReference>
<dbReference type="InterPro" id="IPR036890">
    <property type="entry name" value="HATPase_C_sf"/>
</dbReference>
<dbReference type="Gene3D" id="3.30.565.10">
    <property type="entry name" value="Histidine kinase-like ATPase, C-terminal domain"/>
    <property type="match status" value="1"/>
</dbReference>
<dbReference type="GO" id="GO:0005524">
    <property type="term" value="F:ATP binding"/>
    <property type="evidence" value="ECO:0007669"/>
    <property type="project" value="UniProtKB-KW"/>
</dbReference>
<keyword evidence="5" id="KW-0808">Transferase</keyword>
<gene>
    <name evidence="14" type="ORF">C8D93_101635</name>
</gene>
<dbReference type="AlphaFoldDB" id="A0A318EK61"/>
<comment type="catalytic activity">
    <reaction evidence="1">
        <text>ATP + protein L-histidine = ADP + protein N-phospho-L-histidine.</text>
        <dbReference type="EC" id="2.7.13.3"/>
    </reaction>
</comment>
<dbReference type="SUPFAM" id="SSF47384">
    <property type="entry name" value="Homodimeric domain of signal transducing histidine kinase"/>
    <property type="match status" value="1"/>
</dbReference>
<keyword evidence="4" id="KW-0597">Phosphoprotein</keyword>
<dbReference type="InterPro" id="IPR036097">
    <property type="entry name" value="HisK_dim/P_sf"/>
</dbReference>
<dbReference type="PROSITE" id="PS50109">
    <property type="entry name" value="HIS_KIN"/>
    <property type="match status" value="1"/>
</dbReference>
<dbReference type="GO" id="GO:0005886">
    <property type="term" value="C:plasma membrane"/>
    <property type="evidence" value="ECO:0007669"/>
    <property type="project" value="TreeGrafter"/>
</dbReference>
<dbReference type="PRINTS" id="PR00344">
    <property type="entry name" value="BCTRLSENSOR"/>
</dbReference>
<accession>A0A318EK61</accession>
<evidence type="ECO:0000313" key="15">
    <source>
        <dbReference type="Proteomes" id="UP000248330"/>
    </source>
</evidence>
<comment type="caution">
    <text evidence="14">The sequence shown here is derived from an EMBL/GenBank/DDBJ whole genome shotgun (WGS) entry which is preliminary data.</text>
</comment>
<evidence type="ECO:0000256" key="2">
    <source>
        <dbReference type="ARBA" id="ARBA00004370"/>
    </source>
</evidence>
<evidence type="ECO:0000259" key="12">
    <source>
        <dbReference type="PROSITE" id="PS50109"/>
    </source>
</evidence>
<feature type="domain" description="HAMP" evidence="13">
    <location>
        <begin position="184"/>
        <end position="235"/>
    </location>
</feature>
<dbReference type="Proteomes" id="UP000248330">
    <property type="component" value="Unassembled WGS sequence"/>
</dbReference>
<dbReference type="RefSeq" id="WP_170123867.1">
    <property type="nucleotide sequence ID" value="NZ_CAKZQT010000007.1"/>
</dbReference>
<evidence type="ECO:0000256" key="1">
    <source>
        <dbReference type="ARBA" id="ARBA00000085"/>
    </source>
</evidence>
<evidence type="ECO:0000256" key="11">
    <source>
        <dbReference type="SAM" id="Phobius"/>
    </source>
</evidence>
<evidence type="ECO:0000256" key="6">
    <source>
        <dbReference type="ARBA" id="ARBA00022692"/>
    </source>
</evidence>
<dbReference type="EC" id="2.7.13.3" evidence="3"/>
<evidence type="ECO:0000256" key="4">
    <source>
        <dbReference type="ARBA" id="ARBA00022553"/>
    </source>
</evidence>
<dbReference type="EMBL" id="QICN01000001">
    <property type="protein sequence ID" value="PXV71581.1"/>
    <property type="molecule type" value="Genomic_DNA"/>
</dbReference>
<keyword evidence="10 11" id="KW-0472">Membrane</keyword>
<reference evidence="14 15" key="1">
    <citation type="submission" date="2018-04" db="EMBL/GenBank/DDBJ databases">
        <title>Genomic Encyclopedia of Type Strains, Phase IV (KMG-IV): sequencing the most valuable type-strain genomes for metagenomic binning, comparative biology and taxonomic classification.</title>
        <authorList>
            <person name="Goeker M."/>
        </authorList>
    </citation>
    <scope>NUCLEOTIDE SEQUENCE [LARGE SCALE GENOMIC DNA]</scope>
    <source>
        <strain evidence="14 15">DSM 104150</strain>
    </source>
</reference>
<protein>
    <recommendedName>
        <fullName evidence="3">histidine kinase</fullName>
        <ecNumber evidence="3">2.7.13.3</ecNumber>
    </recommendedName>
</protein>
<dbReference type="CDD" id="cd00082">
    <property type="entry name" value="HisKA"/>
    <property type="match status" value="1"/>
</dbReference>
<dbReference type="InterPro" id="IPR005467">
    <property type="entry name" value="His_kinase_dom"/>
</dbReference>
<dbReference type="PANTHER" id="PTHR45436">
    <property type="entry name" value="SENSOR HISTIDINE KINASE YKOH"/>
    <property type="match status" value="1"/>
</dbReference>
<comment type="subcellular location">
    <subcellularLocation>
        <location evidence="2">Membrane</location>
    </subcellularLocation>
</comment>
<dbReference type="PANTHER" id="PTHR45436:SF4">
    <property type="entry name" value="SENSOR PROTEIN PHOQ"/>
    <property type="match status" value="1"/>
</dbReference>
<keyword evidence="15" id="KW-1185">Reference proteome</keyword>
<organism evidence="14 15">
    <name type="scientific">Sinimarinibacterium flocculans</name>
    <dbReference type="NCBI Taxonomy" id="985250"/>
    <lineage>
        <taxon>Bacteria</taxon>
        <taxon>Pseudomonadati</taxon>
        <taxon>Pseudomonadota</taxon>
        <taxon>Gammaproteobacteria</taxon>
        <taxon>Nevskiales</taxon>
        <taxon>Nevskiaceae</taxon>
        <taxon>Sinimarinibacterium</taxon>
    </lineage>
</organism>
<dbReference type="GO" id="GO:0000155">
    <property type="term" value="F:phosphorelay sensor kinase activity"/>
    <property type="evidence" value="ECO:0007669"/>
    <property type="project" value="InterPro"/>
</dbReference>
<dbReference type="InterPro" id="IPR003661">
    <property type="entry name" value="HisK_dim/P_dom"/>
</dbReference>
<dbReference type="Gene3D" id="1.10.287.130">
    <property type="match status" value="1"/>
</dbReference>
<evidence type="ECO:0000256" key="3">
    <source>
        <dbReference type="ARBA" id="ARBA00012438"/>
    </source>
</evidence>
<feature type="transmembrane region" description="Helical" evidence="11">
    <location>
        <begin position="164"/>
        <end position="183"/>
    </location>
</feature>
<evidence type="ECO:0000259" key="13">
    <source>
        <dbReference type="PROSITE" id="PS50885"/>
    </source>
</evidence>
<dbReference type="InterPro" id="IPR050428">
    <property type="entry name" value="TCS_sensor_his_kinase"/>
</dbReference>
<dbReference type="PROSITE" id="PS50885">
    <property type="entry name" value="HAMP"/>
    <property type="match status" value="1"/>
</dbReference>
<sequence length="442" mass="48489">MNSLRTRLLVAAALILIAFGSLTGLILDRSFQNGMLQAQEDKMQTLVYSLLGAASSDAFGDLTIALDAVPDPRLRQPLSGLEAALFNDDAVVVWSSADFLRLTPPAMPEVGEWRFERLVDPNAFALSFGLRWIDSADDPRRYTVVVLEDANAWDRQLVAFRRTLWLWLGTTLIALTLALLLLLRWGLKPLRLLGRELQQIESGQQPQIQGSYPEEIQPLARDLNTMIAAERSQQTRYRNALGDLAHTLKTPLAVLRGMTAESGLEAGFRRQLSEQLDRMQHIVDHQLRRAAAAGTRTLTEPVLLHGLCEKLLGAMAKVYADRSLRVENAVPGDLRLRADQGDLYDLLGNLIDNAAKYGNGQVRVSALSGSRQCLIVVEDNGAGFPPQAEQLLQRGARADQRQPGQGLGLAAVAEIVQAYSGRLLLDRSALGGAKVIVALPLR</sequence>
<name>A0A318EK61_9GAMM</name>
<evidence type="ECO:0000256" key="10">
    <source>
        <dbReference type="ARBA" id="ARBA00023136"/>
    </source>
</evidence>
<feature type="domain" description="Histidine kinase" evidence="12">
    <location>
        <begin position="243"/>
        <end position="442"/>
    </location>
</feature>
<evidence type="ECO:0000256" key="7">
    <source>
        <dbReference type="ARBA" id="ARBA00022777"/>
    </source>
</evidence>
<proteinExistence type="predicted"/>
<evidence type="ECO:0000256" key="8">
    <source>
        <dbReference type="ARBA" id="ARBA00022989"/>
    </source>
</evidence>
<dbReference type="Pfam" id="PF02518">
    <property type="entry name" value="HATPase_c"/>
    <property type="match status" value="1"/>
</dbReference>
<keyword evidence="8 11" id="KW-1133">Transmembrane helix</keyword>
<evidence type="ECO:0000256" key="9">
    <source>
        <dbReference type="ARBA" id="ARBA00023012"/>
    </source>
</evidence>
<dbReference type="SMART" id="SM00387">
    <property type="entry name" value="HATPase_c"/>
    <property type="match status" value="1"/>
</dbReference>
<evidence type="ECO:0000313" key="14">
    <source>
        <dbReference type="EMBL" id="PXV71581.1"/>
    </source>
</evidence>
<keyword evidence="7 14" id="KW-0418">Kinase</keyword>
<dbReference type="InterPro" id="IPR003660">
    <property type="entry name" value="HAMP_dom"/>
</dbReference>